<feature type="domain" description="PPM-type phosphatase" evidence="3">
    <location>
        <begin position="299"/>
        <end position="500"/>
    </location>
</feature>
<protein>
    <submittedName>
        <fullName evidence="4">SpoIIE family protein phosphatase</fullName>
    </submittedName>
</protein>
<sequence>MGEFVKSKTLGAKIIFIALLALLSISGYFILSSYFLFHGMAEKEGLKQLQSLANTSALMIDGDLHQQLTQQYSTKDALRSNRQDPLYDQLHQRLKNIAEVNELHSPIYTLIRSEDGKHFEFILTSSEAPYFRHSYEHFPPLLDSLFSQGGTLDKYESENGTWLSAFAPIRTSEGKVVAVVQVDQKFDEFIQSANQKLIKEISFSLVFLLLVGSILVFYLNKITKNEQQDKEALLRSYKLIEQKNKNISDSIQYAKRIQDALMPDEQTIQTQLPEAYMLFKGKDTVSGDFPWLYKVPDKNQVYAAAVDCTGHGVPGALLSIIGYFLLNDIIQHKKISEPGLILEELHRKVVETLKQNEASTMSNDGMDIALVKIDYDTQVLEFAGAHRPLVFLHNGELLELKGNKLPVGGTQYQKRKKEIKFTNHQVHFQSNDSIHLFSDGYQDQFGGPQGKKFMVKNLKSTLAELHQQPMDKVKHALDEKFTHWKGEHPQMDDVLVMGIRL</sequence>
<evidence type="ECO:0000256" key="2">
    <source>
        <dbReference type="SAM" id="Phobius"/>
    </source>
</evidence>
<organism evidence="4 5">
    <name type="scientific">Rapidithrix thailandica</name>
    <dbReference type="NCBI Taxonomy" id="413964"/>
    <lineage>
        <taxon>Bacteria</taxon>
        <taxon>Pseudomonadati</taxon>
        <taxon>Bacteroidota</taxon>
        <taxon>Cytophagia</taxon>
        <taxon>Cytophagales</taxon>
        <taxon>Flammeovirgaceae</taxon>
        <taxon>Rapidithrix</taxon>
    </lineage>
</organism>
<dbReference type="Proteomes" id="UP001403385">
    <property type="component" value="Unassembled WGS sequence"/>
</dbReference>
<accession>A0AAW9RYY0</accession>
<dbReference type="EMBL" id="JBDKWZ010000005">
    <property type="protein sequence ID" value="MEN7548200.1"/>
    <property type="molecule type" value="Genomic_DNA"/>
</dbReference>
<dbReference type="InterPro" id="IPR036457">
    <property type="entry name" value="PPM-type-like_dom_sf"/>
</dbReference>
<comment type="caution">
    <text evidence="4">The sequence shown here is derived from an EMBL/GenBank/DDBJ whole genome shotgun (WGS) entry which is preliminary data.</text>
</comment>
<evidence type="ECO:0000256" key="1">
    <source>
        <dbReference type="ARBA" id="ARBA00022801"/>
    </source>
</evidence>
<evidence type="ECO:0000313" key="5">
    <source>
        <dbReference type="Proteomes" id="UP001403385"/>
    </source>
</evidence>
<feature type="transmembrane region" description="Helical" evidence="2">
    <location>
        <begin position="201"/>
        <end position="219"/>
    </location>
</feature>
<name>A0AAW9RYY0_9BACT</name>
<dbReference type="PANTHER" id="PTHR43156">
    <property type="entry name" value="STAGE II SPORULATION PROTEIN E-RELATED"/>
    <property type="match status" value="1"/>
</dbReference>
<keyword evidence="5" id="KW-1185">Reference proteome</keyword>
<feature type="transmembrane region" description="Helical" evidence="2">
    <location>
        <begin position="14"/>
        <end position="37"/>
    </location>
</feature>
<keyword evidence="2" id="KW-1133">Transmembrane helix</keyword>
<proteinExistence type="predicted"/>
<gene>
    <name evidence="4" type="ORF">AAG747_09785</name>
</gene>
<dbReference type="Pfam" id="PF07228">
    <property type="entry name" value="SpoIIE"/>
    <property type="match status" value="1"/>
</dbReference>
<keyword evidence="2" id="KW-0812">Transmembrane</keyword>
<dbReference type="PANTHER" id="PTHR43156:SF9">
    <property type="entry name" value="HAMP DOMAIN-CONTAINING PROTEIN"/>
    <property type="match status" value="1"/>
</dbReference>
<reference evidence="4 5" key="1">
    <citation type="submission" date="2024-04" db="EMBL/GenBank/DDBJ databases">
        <title>Novel genus in family Flammeovirgaceae.</title>
        <authorList>
            <person name="Nguyen T.H."/>
            <person name="Vuong T.Q."/>
            <person name="Le H."/>
            <person name="Kim S.-G."/>
        </authorList>
    </citation>
    <scope>NUCLEOTIDE SEQUENCE [LARGE SCALE GENOMIC DNA]</scope>
    <source>
        <strain evidence="4 5">JCM 23209</strain>
    </source>
</reference>
<evidence type="ECO:0000313" key="4">
    <source>
        <dbReference type="EMBL" id="MEN7548200.1"/>
    </source>
</evidence>
<dbReference type="AlphaFoldDB" id="A0AAW9RYY0"/>
<keyword evidence="2" id="KW-0472">Membrane</keyword>
<keyword evidence="1" id="KW-0378">Hydrolase</keyword>
<dbReference type="InterPro" id="IPR052016">
    <property type="entry name" value="Bact_Sigma-Reg"/>
</dbReference>
<dbReference type="GO" id="GO:0016791">
    <property type="term" value="F:phosphatase activity"/>
    <property type="evidence" value="ECO:0007669"/>
    <property type="project" value="TreeGrafter"/>
</dbReference>
<dbReference type="RefSeq" id="WP_346820981.1">
    <property type="nucleotide sequence ID" value="NZ_JBDKWZ010000005.1"/>
</dbReference>
<evidence type="ECO:0000259" key="3">
    <source>
        <dbReference type="Pfam" id="PF07228"/>
    </source>
</evidence>
<dbReference type="Gene3D" id="3.60.40.10">
    <property type="entry name" value="PPM-type phosphatase domain"/>
    <property type="match status" value="1"/>
</dbReference>
<dbReference type="InterPro" id="IPR001932">
    <property type="entry name" value="PPM-type_phosphatase-like_dom"/>
</dbReference>